<reference evidence="7 8" key="1">
    <citation type="submission" date="2020-07" db="EMBL/GenBank/DDBJ databases">
        <title>Exploring microbial biodiversity for novel pathways involved in the catabolism of aromatic compounds derived from lignin.</title>
        <authorList>
            <person name="Elkins J."/>
        </authorList>
    </citation>
    <scope>NUCLEOTIDE SEQUENCE [LARGE SCALE GENOMIC DNA]</scope>
    <source>
        <strain evidence="7 8">H2C3B</strain>
    </source>
</reference>
<dbReference type="InterPro" id="IPR001610">
    <property type="entry name" value="PAC"/>
</dbReference>
<dbReference type="SUPFAM" id="SSF55785">
    <property type="entry name" value="PYP-like sensor domain (PAS domain)"/>
    <property type="match status" value="1"/>
</dbReference>
<dbReference type="PANTHER" id="PTHR43531">
    <property type="entry name" value="PROTEIN ICFG"/>
    <property type="match status" value="1"/>
</dbReference>
<gene>
    <name evidence="7" type="ORF">GGD41_007382</name>
</gene>
<dbReference type="GO" id="GO:0006935">
    <property type="term" value="P:chemotaxis"/>
    <property type="evidence" value="ECO:0007669"/>
    <property type="project" value="TreeGrafter"/>
</dbReference>
<keyword evidence="1" id="KW-0488">Methylation</keyword>
<dbReference type="GO" id="GO:0004888">
    <property type="term" value="F:transmembrane signaling receptor activity"/>
    <property type="evidence" value="ECO:0007669"/>
    <property type="project" value="TreeGrafter"/>
</dbReference>
<feature type="transmembrane region" description="Helical" evidence="4">
    <location>
        <begin position="169"/>
        <end position="192"/>
    </location>
</feature>
<dbReference type="Pfam" id="PF00015">
    <property type="entry name" value="MCPsignal"/>
    <property type="match status" value="1"/>
</dbReference>
<feature type="domain" description="Methyl-accepting transducer" evidence="5">
    <location>
        <begin position="278"/>
        <end position="507"/>
    </location>
</feature>
<dbReference type="NCBIfam" id="TIGR00229">
    <property type="entry name" value="sensory_box"/>
    <property type="match status" value="1"/>
</dbReference>
<evidence type="ECO:0000256" key="1">
    <source>
        <dbReference type="ARBA" id="ARBA00022481"/>
    </source>
</evidence>
<comment type="similarity">
    <text evidence="2">Belongs to the methyl-accepting chemotaxis (MCP) protein family.</text>
</comment>
<evidence type="ECO:0000259" key="6">
    <source>
        <dbReference type="PROSITE" id="PS50112"/>
    </source>
</evidence>
<dbReference type="Pfam" id="PF08447">
    <property type="entry name" value="PAS_3"/>
    <property type="match status" value="1"/>
</dbReference>
<name>A0A7Y9WG16_9BURK</name>
<dbReference type="InterPro" id="IPR000014">
    <property type="entry name" value="PAS"/>
</dbReference>
<feature type="transmembrane region" description="Helical" evidence="4">
    <location>
        <begin position="198"/>
        <end position="219"/>
    </location>
</feature>
<keyword evidence="4" id="KW-0812">Transmembrane</keyword>
<dbReference type="EMBL" id="JACCAU010000001">
    <property type="protein sequence ID" value="NYH20154.1"/>
    <property type="molecule type" value="Genomic_DNA"/>
</dbReference>
<dbReference type="CDD" id="cd00130">
    <property type="entry name" value="PAS"/>
    <property type="match status" value="1"/>
</dbReference>
<dbReference type="InterPro" id="IPR004089">
    <property type="entry name" value="MCPsignal_dom"/>
</dbReference>
<keyword evidence="3" id="KW-0807">Transducer</keyword>
<dbReference type="SMART" id="SM00086">
    <property type="entry name" value="PAC"/>
    <property type="match status" value="1"/>
</dbReference>
<dbReference type="SMART" id="SM00091">
    <property type="entry name" value="PAS"/>
    <property type="match status" value="1"/>
</dbReference>
<dbReference type="PANTHER" id="PTHR43531:SF14">
    <property type="entry name" value="METHYL-ACCEPTING CHEMOTAXIS PROTEIN I-RELATED"/>
    <property type="match status" value="1"/>
</dbReference>
<keyword evidence="4" id="KW-0472">Membrane</keyword>
<dbReference type="Gene3D" id="3.30.450.20">
    <property type="entry name" value="PAS domain"/>
    <property type="match status" value="1"/>
</dbReference>
<dbReference type="InterPro" id="IPR051310">
    <property type="entry name" value="MCP_chemotaxis"/>
</dbReference>
<keyword evidence="7" id="KW-0675">Receptor</keyword>
<dbReference type="AlphaFoldDB" id="A0A7Y9WG16"/>
<dbReference type="RefSeq" id="WP_179704262.1">
    <property type="nucleotide sequence ID" value="NZ_JACCAU010000001.1"/>
</dbReference>
<comment type="caution">
    <text evidence="7">The sequence shown here is derived from an EMBL/GenBank/DDBJ whole genome shotgun (WGS) entry which is preliminary data.</text>
</comment>
<dbReference type="InterPro" id="IPR035965">
    <property type="entry name" value="PAS-like_dom_sf"/>
</dbReference>
<evidence type="ECO:0000259" key="5">
    <source>
        <dbReference type="PROSITE" id="PS50111"/>
    </source>
</evidence>
<accession>A0A7Y9WG16</accession>
<evidence type="ECO:0000256" key="2">
    <source>
        <dbReference type="ARBA" id="ARBA00029447"/>
    </source>
</evidence>
<dbReference type="CDD" id="cd11386">
    <property type="entry name" value="MCP_signal"/>
    <property type="match status" value="1"/>
</dbReference>
<evidence type="ECO:0000256" key="3">
    <source>
        <dbReference type="PROSITE-ProRule" id="PRU00284"/>
    </source>
</evidence>
<dbReference type="GO" id="GO:0007165">
    <property type="term" value="P:signal transduction"/>
    <property type="evidence" value="ECO:0007669"/>
    <property type="project" value="UniProtKB-KW"/>
</dbReference>
<dbReference type="SUPFAM" id="SSF58104">
    <property type="entry name" value="Methyl-accepting chemotaxis protein (MCP) signaling domain"/>
    <property type="match status" value="1"/>
</dbReference>
<feature type="domain" description="PAS" evidence="6">
    <location>
        <begin position="13"/>
        <end position="76"/>
    </location>
</feature>
<protein>
    <submittedName>
        <fullName evidence="7">Aerotaxis receptor</fullName>
    </submittedName>
</protein>
<dbReference type="PROSITE" id="PS50112">
    <property type="entry name" value="PAS"/>
    <property type="match status" value="1"/>
</dbReference>
<organism evidence="7 8">
    <name type="scientific">Paraburkholderia bryophila</name>
    <dbReference type="NCBI Taxonomy" id="420952"/>
    <lineage>
        <taxon>Bacteria</taxon>
        <taxon>Pseudomonadati</taxon>
        <taxon>Pseudomonadota</taxon>
        <taxon>Betaproteobacteria</taxon>
        <taxon>Burkholderiales</taxon>
        <taxon>Burkholderiaceae</taxon>
        <taxon>Paraburkholderia</taxon>
    </lineage>
</organism>
<keyword evidence="4" id="KW-1133">Transmembrane helix</keyword>
<dbReference type="Proteomes" id="UP000572540">
    <property type="component" value="Unassembled WGS sequence"/>
</dbReference>
<evidence type="ECO:0000256" key="4">
    <source>
        <dbReference type="SAM" id="Phobius"/>
    </source>
</evidence>
<dbReference type="PROSITE" id="PS50111">
    <property type="entry name" value="CHEMOTAXIS_TRANSDUC_2"/>
    <property type="match status" value="1"/>
</dbReference>
<sequence>MRENLPITDEEYVLSELDVIITRTDLTGNIVYANEAFLRSSGYPHAEVIGKPQNIVRHPDMPEEAYRDLWETIGGDRPWTGVVKNRRKQGGYYWVLANVTPVFEKGEKVGYMSVRTKPSDEQIARADHLYERLNSPSGHKLRLSGGTVIRTGLAGVADRLLRLPVNLRVWATMAMLIAVILLQTLVASGWVLPQVPPLWQALGLAGVGTGLALACGVYLTRNLLMPLQALNAGALSVLNGHIQQRFPERGDAQTRMLGRMLNQMNAKLVGVLIDAKISIDAIRDKTHEFARGNNDLATRTDEQASAIDQTTASLAEITETAEQNALGAERANTSGRQTAETAEVAAGEVQKTVAVMERVREHSRKISDITSVIDAIAFQTNIIALNASVEAARAGQYGRGFAVVASEVRSLAQRAAGAAKEIKTLIETSLHTVTTASQTAARAGETMNTVEQTVTQLTRTLYDIALASRGQSVQIAQINEAVGQVAGLTQRNAALVEQSAVASTDLQQQTQSLESAMSIFHLRSETRGDVGSEETAEAA</sequence>
<proteinExistence type="inferred from homology"/>
<dbReference type="SMART" id="SM00283">
    <property type="entry name" value="MA"/>
    <property type="match status" value="1"/>
</dbReference>
<evidence type="ECO:0000313" key="8">
    <source>
        <dbReference type="Proteomes" id="UP000572540"/>
    </source>
</evidence>
<evidence type="ECO:0000313" key="7">
    <source>
        <dbReference type="EMBL" id="NYH20154.1"/>
    </source>
</evidence>
<dbReference type="GO" id="GO:0005886">
    <property type="term" value="C:plasma membrane"/>
    <property type="evidence" value="ECO:0007669"/>
    <property type="project" value="TreeGrafter"/>
</dbReference>
<dbReference type="Gene3D" id="1.10.287.950">
    <property type="entry name" value="Methyl-accepting chemotaxis protein"/>
    <property type="match status" value="1"/>
</dbReference>
<dbReference type="InterPro" id="IPR013655">
    <property type="entry name" value="PAS_fold_3"/>
</dbReference>